<dbReference type="GO" id="GO:0043041">
    <property type="term" value="P:amino acid activation for nonribosomal peptide biosynthetic process"/>
    <property type="evidence" value="ECO:0007669"/>
    <property type="project" value="TreeGrafter"/>
</dbReference>
<comment type="caution">
    <text evidence="6">The sequence shown here is derived from an EMBL/GenBank/DDBJ whole genome shotgun (WGS) entry which is preliminary data.</text>
</comment>
<dbReference type="Gene3D" id="3.30.559.30">
    <property type="entry name" value="Nonribosomal peptide synthetase, condensation domain"/>
    <property type="match status" value="3"/>
</dbReference>
<keyword evidence="2" id="KW-0596">Phosphopantetheine</keyword>
<evidence type="ECO:0000259" key="5">
    <source>
        <dbReference type="PROSITE" id="PS50075"/>
    </source>
</evidence>
<proteinExistence type="predicted"/>
<dbReference type="PANTHER" id="PTHR45527:SF10">
    <property type="entry name" value="PYOCHELIN SYNTHASE PCHF"/>
    <property type="match status" value="1"/>
</dbReference>
<dbReference type="PROSITE" id="PS50075">
    <property type="entry name" value="CARRIER"/>
    <property type="match status" value="1"/>
</dbReference>
<evidence type="ECO:0000313" key="6">
    <source>
        <dbReference type="EMBL" id="CCE56013.1"/>
    </source>
</evidence>
<dbReference type="Pfam" id="PF00668">
    <property type="entry name" value="Condensation"/>
    <property type="match status" value="3"/>
</dbReference>
<dbReference type="GO" id="GO:0044550">
    <property type="term" value="P:secondary metabolite biosynthetic process"/>
    <property type="evidence" value="ECO:0007669"/>
    <property type="project" value="TreeGrafter"/>
</dbReference>
<name>G7I0P8_9CORY</name>
<dbReference type="InterPro" id="IPR009081">
    <property type="entry name" value="PP-bd_ACP"/>
</dbReference>
<dbReference type="Pfam" id="PF00550">
    <property type="entry name" value="PP-binding"/>
    <property type="match status" value="1"/>
</dbReference>
<evidence type="ECO:0000256" key="1">
    <source>
        <dbReference type="ARBA" id="ARBA00001957"/>
    </source>
</evidence>
<dbReference type="InterPro" id="IPR000873">
    <property type="entry name" value="AMP-dep_synth/lig_dom"/>
</dbReference>
<comment type="cofactor">
    <cofactor evidence="1">
        <name>pantetheine 4'-phosphate</name>
        <dbReference type="ChEBI" id="CHEBI:47942"/>
    </cofactor>
</comment>
<evidence type="ECO:0000313" key="7">
    <source>
        <dbReference type="Proteomes" id="UP000004840"/>
    </source>
</evidence>
<dbReference type="PANTHER" id="PTHR45527">
    <property type="entry name" value="NONRIBOSOMAL PEPTIDE SYNTHETASE"/>
    <property type="match status" value="1"/>
</dbReference>
<reference evidence="6 7" key="1">
    <citation type="journal article" date="2012" name="J. Bacteriol.">
        <title>Genome Sequence of Corynebacterium casei UCMA 3821, Isolated from a Smear-Ripened Cheese.</title>
        <authorList>
            <person name="Monnet C."/>
            <person name="Loux V."/>
            <person name="Bento P."/>
            <person name="Gibrat J.F."/>
            <person name="Straub C."/>
            <person name="Bonnarme P."/>
            <person name="Landaud S."/>
            <person name="Irlinger F."/>
        </authorList>
    </citation>
    <scope>NUCLEOTIDE SEQUENCE [LARGE SCALE GENOMIC DNA]</scope>
    <source>
        <strain evidence="6 7">UCMA 3821</strain>
    </source>
</reference>
<dbReference type="InterPro" id="IPR036736">
    <property type="entry name" value="ACP-like_sf"/>
</dbReference>
<dbReference type="SUPFAM" id="SSF52777">
    <property type="entry name" value="CoA-dependent acyltransferases"/>
    <property type="match status" value="6"/>
</dbReference>
<feature type="domain" description="Carrier" evidence="5">
    <location>
        <begin position="1398"/>
        <end position="1471"/>
    </location>
</feature>
<evidence type="ECO:0000256" key="4">
    <source>
        <dbReference type="ARBA" id="ARBA00022598"/>
    </source>
</evidence>
<dbReference type="SUPFAM" id="SSF56801">
    <property type="entry name" value="Acetyl-CoA synthetase-like"/>
    <property type="match status" value="1"/>
</dbReference>
<dbReference type="Gene3D" id="3.30.559.10">
    <property type="entry name" value="Chloramphenicol acetyltransferase-like domain"/>
    <property type="match status" value="3"/>
</dbReference>
<dbReference type="SMART" id="SM00823">
    <property type="entry name" value="PKS_PP"/>
    <property type="match status" value="1"/>
</dbReference>
<dbReference type="Pfam" id="PF00501">
    <property type="entry name" value="AMP-binding"/>
    <property type="match status" value="1"/>
</dbReference>
<gene>
    <name evidence="6" type="ORF">CCAS_12735</name>
</gene>
<dbReference type="InterPro" id="IPR023213">
    <property type="entry name" value="CAT-like_dom_sf"/>
</dbReference>
<dbReference type="InterPro" id="IPR020845">
    <property type="entry name" value="AMP-binding_CS"/>
</dbReference>
<dbReference type="Gene3D" id="3.30.300.30">
    <property type="match status" value="1"/>
</dbReference>
<sequence length="1931" mass="213993">MMNGIALTELQKSYITGRGDQTYLGQSGMHDCREFHLDIAGTKLKNIADTLAQRHDTMRMRIDSNSMTWAPEAHPKDLVIEHLYLNDAELSRTEWVEKIRDEIFHERLSLDGPLIRFHYVSRTQTLYDYDIVWLSVDSLATDAEGIAALMQEASLLYEEKELPDPPAPWTPPRRKPTEADLNFWEQTTQNLPAAPELPWKKSINGVTSSRFQRQSRKISREELQALDKGAVNNGLSLNSLLTAVVAESLARFTQNADFRLCLPTEFRQRMVDPVGPSSDFFFVGYRNLPNFLQRAVELQNGIYAGLGHRQVSGIHIARLLAAKEGSGTRKTVVITNGMNWGSPGTIRETNGIVQTPQVPMDIRLTKEDPECLTISIDFAEAAIEPELVSRLLDTICKCAARLIELDDWAVHDVIALPEPLADLRPELLSSKWTPEDLHRAIYQNLWRGDSDKTVLVCGQNRYSREEFRRFVVAISWKIRQSGVNPGDRVVVLLPKGWEQPATALACFFLGVCMVPLDSGAPKTRLKDQIEAAQPSLIIDSSLLGWLAEEGSPIDVITENVVADDREDQYILFTSGSTGKPKGVRIKRSAVALTTGTTAQAWGISSKDRFFGITPFHHDMAVFDIFGCFAHGAQLILPTPEETRDATAWAHTVEAENVSTWVSVPAILEMLITVTRGAVEAPRISSLRLIATGGDWVRATLMNSLRDLIGQVRLISLGGPTETTMWNIWHEIEAGEISDPIAYGKPLAGNGYRILNAAHLPRPVGVPGRMYCIGDNLAAGYLDDSQTAATFPEMCVPGSTGTTRHFRTSDLGMITTDGEIQFVGRADGLLKIRGSRADAGEIEGAIRAVSGVSQCLVISLNDELIAGIVITESNQGFDLKSQSTAWKEDLSKTLPRDLIPTRWVALSSLPLTSNGKPDRANWRPNFEQGRSMKPRLNKGALTKIRELKRQRDGEPEKRTSPELSTTEARMWMLHQQNPLSASGPFLASCKLRGDINIPALRRALKAAIEYFPELRVSFDHDDEATAIKRTKPSPSDILHVDDEMNEPQQVLQELLRAQMKPMNLAEEQLVKFSLHRISHREYLFAVLGHHIVMGDSAWRPLWEFVTSHYENTTYEGNPMGGIQNGSPAVDTSEQDLEFWKREFPEGIYPTLLPESWKLPSTVSDVGEAFYPELGALPQRIRLELGHSGVENLQTEIGVGELDGNLQKFAAVTSIFARDIATSLGLSEIVVAVPLSDPLNPPGFVGPSSNLGYLRLVDLGGSLSEIFTQVIEKVRNASANAHTPIEEVLSKLKTPGVTPDIIVVPVSDTFADLKLSGVDIDNHGLPPLTTGAPLTLAVQENHRGDGIIVEITTASTHNPSFAWDIAQKLGRLETVNSHEDPQEKVEDGVDTVTPSDAVNIVNEEIVDGIRAEFIKILGHPIEASADFFEEGGHSLTATKLVNQLNKAGFQVNIGDFFAAPTPQSLAQKISMQDTKAVKFNISQDSVLDKEDGLFAGQHHYLAEPSEPSSVFSIPLVMDLQGPVDIPALEAAIYDVVAHQEMLRLRMSSSTEAHSSVTQRILSMDELNAHCPDWYMLVTDKSAERLAWDELHRNFKIFDGQLFYARIHPMDSSHGGGALLTLVGHHLVLEEWSVGILLSELASAYQARVKGNSPEFAPHMHYFEAMRKDVATPDAQKYWRAQLRGASFDAPIPADTEITEIQERRDHQIGPAGTITTEFPVEILCKLKEKAKQAKCTRFVLAHNAVLLAAWSIGGVSDIILGSQTSRRLSPEVEHTIGVFTDAVPLRHRGFKNYSIDTLCTQTTKLVRDAVSNALPLATIMECDPNAGVQKRYPMYQIKTAYHRNNEMAGEFGASVNYQVRRPDRTSTHLDFEIEFIEQDGELYMELVYNRELFALKTAQHLAGEVGLALEFLLTRDISAPIADFHERAHINAE</sequence>
<dbReference type="InterPro" id="IPR001242">
    <property type="entry name" value="Condensation_dom"/>
</dbReference>
<dbReference type="Gene3D" id="3.40.50.12780">
    <property type="entry name" value="N-terminal domain of ligase-like"/>
    <property type="match status" value="1"/>
</dbReference>
<accession>G7I0P8</accession>
<dbReference type="EMBL" id="CAFW01000094">
    <property type="protein sequence ID" value="CCE56013.1"/>
    <property type="molecule type" value="Genomic_DNA"/>
</dbReference>
<dbReference type="Proteomes" id="UP000004840">
    <property type="component" value="Unassembled WGS sequence"/>
</dbReference>
<dbReference type="UniPathway" id="UPA00011"/>
<dbReference type="InterPro" id="IPR042099">
    <property type="entry name" value="ANL_N_sf"/>
</dbReference>
<dbReference type="SUPFAM" id="SSF47336">
    <property type="entry name" value="ACP-like"/>
    <property type="match status" value="1"/>
</dbReference>
<dbReference type="InterPro" id="IPR045851">
    <property type="entry name" value="AMP-bd_C_sf"/>
</dbReference>
<evidence type="ECO:0000256" key="3">
    <source>
        <dbReference type="ARBA" id="ARBA00022553"/>
    </source>
</evidence>
<keyword evidence="4" id="KW-0436">Ligase</keyword>
<dbReference type="PROSITE" id="PS00455">
    <property type="entry name" value="AMP_BINDING"/>
    <property type="match status" value="1"/>
</dbReference>
<organism evidence="6 7">
    <name type="scientific">Corynebacterium casei UCMA 3821</name>
    <dbReference type="NCBI Taxonomy" id="1110505"/>
    <lineage>
        <taxon>Bacteria</taxon>
        <taxon>Bacillati</taxon>
        <taxon>Actinomycetota</taxon>
        <taxon>Actinomycetes</taxon>
        <taxon>Mycobacteriales</taxon>
        <taxon>Corynebacteriaceae</taxon>
        <taxon>Corynebacterium</taxon>
    </lineage>
</organism>
<dbReference type="GO" id="GO:0008610">
    <property type="term" value="P:lipid biosynthetic process"/>
    <property type="evidence" value="ECO:0007669"/>
    <property type="project" value="UniProtKB-ARBA"/>
</dbReference>
<dbReference type="GO" id="GO:0005737">
    <property type="term" value="C:cytoplasm"/>
    <property type="evidence" value="ECO:0007669"/>
    <property type="project" value="TreeGrafter"/>
</dbReference>
<protein>
    <submittedName>
        <fullName evidence="6">Non-ribosomal siderophore peptide synthetase component</fullName>
    </submittedName>
</protein>
<dbReference type="GO" id="GO:0031177">
    <property type="term" value="F:phosphopantetheine binding"/>
    <property type="evidence" value="ECO:0007669"/>
    <property type="project" value="InterPro"/>
</dbReference>
<dbReference type="InterPro" id="IPR020806">
    <property type="entry name" value="PKS_PP-bd"/>
</dbReference>
<dbReference type="GO" id="GO:0016874">
    <property type="term" value="F:ligase activity"/>
    <property type="evidence" value="ECO:0007669"/>
    <property type="project" value="UniProtKB-KW"/>
</dbReference>
<keyword evidence="3" id="KW-0597">Phosphoprotein</keyword>
<dbReference type="RefSeq" id="WP_006823451.1">
    <property type="nucleotide sequence ID" value="NZ_CAFW01000094.1"/>
</dbReference>
<dbReference type="Gene3D" id="1.10.1200.10">
    <property type="entry name" value="ACP-like"/>
    <property type="match status" value="1"/>
</dbReference>
<evidence type="ECO:0000256" key="2">
    <source>
        <dbReference type="ARBA" id="ARBA00022450"/>
    </source>
</evidence>